<dbReference type="InterPro" id="IPR011109">
    <property type="entry name" value="DNA_bind_recombinase_dom"/>
</dbReference>
<dbReference type="SMART" id="SM00857">
    <property type="entry name" value="Resolvase"/>
    <property type="match status" value="1"/>
</dbReference>
<keyword evidence="3" id="KW-0175">Coiled coil</keyword>
<dbReference type="InterPro" id="IPR025827">
    <property type="entry name" value="Zn_ribbon_recom_dom"/>
</dbReference>
<dbReference type="AlphaFoldDB" id="A0A6A0ASL5"/>
<feature type="domain" description="Resolvase/invertase-type recombinase catalytic" evidence="4">
    <location>
        <begin position="7"/>
        <end position="153"/>
    </location>
</feature>
<dbReference type="Proteomes" id="UP000484988">
    <property type="component" value="Unassembled WGS sequence"/>
</dbReference>
<dbReference type="InterPro" id="IPR038109">
    <property type="entry name" value="DNA_bind_recomb_sf"/>
</dbReference>
<dbReference type="Pfam" id="PF13408">
    <property type="entry name" value="Zn_ribbon_recom"/>
    <property type="match status" value="1"/>
</dbReference>
<evidence type="ECO:0000256" key="2">
    <source>
        <dbReference type="ARBA" id="ARBA00023172"/>
    </source>
</evidence>
<feature type="coiled-coil region" evidence="3">
    <location>
        <begin position="425"/>
        <end position="459"/>
    </location>
</feature>
<dbReference type="Gene3D" id="3.90.1750.20">
    <property type="entry name" value="Putative Large Serine Recombinase, Chain B, Domain 2"/>
    <property type="match status" value="1"/>
</dbReference>
<dbReference type="SUPFAM" id="SSF53041">
    <property type="entry name" value="Resolvase-like"/>
    <property type="match status" value="1"/>
</dbReference>
<dbReference type="GO" id="GO:0003677">
    <property type="term" value="F:DNA binding"/>
    <property type="evidence" value="ECO:0007669"/>
    <property type="project" value="UniProtKB-KW"/>
</dbReference>
<dbReference type="EMBL" id="BLLG01000004">
    <property type="protein sequence ID" value="GFH35445.1"/>
    <property type="molecule type" value="Genomic_DNA"/>
</dbReference>
<dbReference type="PROSITE" id="PS51737">
    <property type="entry name" value="RECOMBINASE_DNA_BIND"/>
    <property type="match status" value="1"/>
</dbReference>
<proteinExistence type="predicted"/>
<gene>
    <name evidence="6" type="ORF">SCWH03_16610</name>
</gene>
<dbReference type="PROSITE" id="PS51736">
    <property type="entry name" value="RECOMBINASES_3"/>
    <property type="match status" value="1"/>
</dbReference>
<dbReference type="InterPro" id="IPR036162">
    <property type="entry name" value="Resolvase-like_N_sf"/>
</dbReference>
<keyword evidence="7" id="KW-1185">Reference proteome</keyword>
<evidence type="ECO:0000256" key="3">
    <source>
        <dbReference type="SAM" id="Coils"/>
    </source>
</evidence>
<dbReference type="CDD" id="cd00338">
    <property type="entry name" value="Ser_Recombinase"/>
    <property type="match status" value="1"/>
</dbReference>
<evidence type="ECO:0000313" key="6">
    <source>
        <dbReference type="EMBL" id="GFH35445.1"/>
    </source>
</evidence>
<dbReference type="InterPro" id="IPR006119">
    <property type="entry name" value="Resolv_N"/>
</dbReference>
<evidence type="ECO:0000256" key="1">
    <source>
        <dbReference type="ARBA" id="ARBA00023125"/>
    </source>
</evidence>
<dbReference type="Pfam" id="PF13340">
    <property type="entry name" value="DUF4096"/>
    <property type="match status" value="1"/>
</dbReference>
<sequence>MNQQTMRAAILERVSTEEQTRGYGLDVQDDACRAYVERKGWRLHDVYKDEGVSGSLTKRPGFDRLMADVKAGLVDVVVVHKFDRVGRTGRAFWRWIWQLEDLETAIVSVTQEIDTTTTHGKFMLQQYAAIAEMEYNLIRERTQGGLQMKAEAGGWPGGAPPYGYRIEGKGKRGSFLVIDEHEAAILKAARKMVVEEGMNTREMAQRLNALEQFTRSGKPWSHSNLRAKLISESTLRAVVTFRNPNRAHAGHGATLNKDGTAKHGKTVTIQLDPIFTPEEVADLSQAMGRLGNGKPKPKPHGYPLSKRIFGHCDAHYVGMKRSGRSGRWYRCSGKAAKYPGDPVCSCDMVDADAVEAAVWSDVVKLLGDPERLKAMAAEWVGMAAGQESNHADRIADLDRKIAEREQAVTKVVTDYAKAGLPAVAVEAATRALSDEVEQLRAMRDEAAAWLEETEAAERRAKDLAALATVARERLADMDPTDQAEVLALLDVRVTITGTIPKPRLGLACSMRDWFTAAQRLVPDELTDEAWARVEPIVKAWQPPNHRCRPGRVMLDAMFYKARTGCLWEELPERFGLWKGIHSRYKTWRNCGVWDEIMAALPDTGQPVWTPPQVPPLRVEGRVDPRVLTGADIQEEAVPAGTGLPGPVTSGLSSGVHELLRSGAVLVTDSDEVVELVGDIGELAPARRGPVLPRDLLAPGCARVLDVLPARGALDGREVAGRAGSTTDETLARLYELHSLGFVERRGDRWKLAAGATTGSNTRRGDA</sequence>
<dbReference type="GO" id="GO:0000150">
    <property type="term" value="F:DNA strand exchange activity"/>
    <property type="evidence" value="ECO:0007669"/>
    <property type="project" value="InterPro"/>
</dbReference>
<evidence type="ECO:0000259" key="4">
    <source>
        <dbReference type="PROSITE" id="PS51736"/>
    </source>
</evidence>
<dbReference type="PANTHER" id="PTHR30461">
    <property type="entry name" value="DNA-INVERTASE FROM LAMBDOID PROPHAGE"/>
    <property type="match status" value="1"/>
</dbReference>
<keyword evidence="1" id="KW-0238">DNA-binding</keyword>
<dbReference type="InterPro" id="IPR025161">
    <property type="entry name" value="IS402-like_dom"/>
</dbReference>
<dbReference type="PANTHER" id="PTHR30461:SF2">
    <property type="entry name" value="SERINE RECOMBINASE PINE-RELATED"/>
    <property type="match status" value="1"/>
</dbReference>
<accession>A0A6A0ASL5</accession>
<reference evidence="6 7" key="1">
    <citation type="submission" date="2020-02" db="EMBL/GenBank/DDBJ databases">
        <title>Whole Genome Shotgun Sequence of Streptomyces sp. strain CWH03.</title>
        <authorList>
            <person name="Dohra H."/>
            <person name="Kodani S."/>
            <person name="Yamamura H."/>
        </authorList>
    </citation>
    <scope>NUCLEOTIDE SEQUENCE [LARGE SCALE GENOMIC DNA]</scope>
    <source>
        <strain evidence="6 7">CWH03</strain>
    </source>
</reference>
<protein>
    <submittedName>
        <fullName evidence="6">Recombinase family protein</fullName>
    </submittedName>
</protein>
<feature type="domain" description="Recombinase" evidence="5">
    <location>
        <begin position="161"/>
        <end position="293"/>
    </location>
</feature>
<evidence type="ECO:0000313" key="7">
    <source>
        <dbReference type="Proteomes" id="UP000484988"/>
    </source>
</evidence>
<comment type="caution">
    <text evidence="6">The sequence shown here is derived from an EMBL/GenBank/DDBJ whole genome shotgun (WGS) entry which is preliminary data.</text>
</comment>
<dbReference type="Pfam" id="PF00239">
    <property type="entry name" value="Resolvase"/>
    <property type="match status" value="1"/>
</dbReference>
<keyword evidence="2" id="KW-0233">DNA recombination</keyword>
<evidence type="ECO:0000259" key="5">
    <source>
        <dbReference type="PROSITE" id="PS51737"/>
    </source>
</evidence>
<organism evidence="6 7">
    <name type="scientific">Streptomyces pacificus</name>
    <dbReference type="NCBI Taxonomy" id="2705029"/>
    <lineage>
        <taxon>Bacteria</taxon>
        <taxon>Bacillati</taxon>
        <taxon>Actinomycetota</taxon>
        <taxon>Actinomycetes</taxon>
        <taxon>Kitasatosporales</taxon>
        <taxon>Streptomycetaceae</taxon>
        <taxon>Streptomyces</taxon>
    </lineage>
</organism>
<dbReference type="InterPro" id="IPR050639">
    <property type="entry name" value="SSR_resolvase"/>
</dbReference>
<name>A0A6A0ASL5_9ACTN</name>
<dbReference type="Gene3D" id="3.40.50.1390">
    <property type="entry name" value="Resolvase, N-terminal catalytic domain"/>
    <property type="match status" value="1"/>
</dbReference>